<organism evidence="1 2">
    <name type="scientific">Streptomyces djakartensis</name>
    <dbReference type="NCBI Taxonomy" id="68193"/>
    <lineage>
        <taxon>Bacteria</taxon>
        <taxon>Bacillati</taxon>
        <taxon>Actinomycetota</taxon>
        <taxon>Actinomycetes</taxon>
        <taxon>Kitasatosporales</taxon>
        <taxon>Streptomycetaceae</taxon>
        <taxon>Streptomyces</taxon>
    </lineage>
</organism>
<dbReference type="RefSeq" id="WP_190201665.1">
    <property type="nucleotide sequence ID" value="NZ_BMWE01000034.1"/>
</dbReference>
<dbReference type="EMBL" id="BMWE01000034">
    <property type="protein sequence ID" value="GGY50892.1"/>
    <property type="molecule type" value="Genomic_DNA"/>
</dbReference>
<accession>A0ABQ3AGH1</accession>
<dbReference type="Proteomes" id="UP000653308">
    <property type="component" value="Unassembled WGS sequence"/>
</dbReference>
<name>A0ABQ3AGH1_9ACTN</name>
<reference evidence="2" key="1">
    <citation type="journal article" date="2019" name="Int. J. Syst. Evol. Microbiol.">
        <title>The Global Catalogue of Microorganisms (GCM) 10K type strain sequencing project: providing services to taxonomists for standard genome sequencing and annotation.</title>
        <authorList>
            <consortium name="The Broad Institute Genomics Platform"/>
            <consortium name="The Broad Institute Genome Sequencing Center for Infectious Disease"/>
            <person name="Wu L."/>
            <person name="Ma J."/>
        </authorList>
    </citation>
    <scope>NUCLEOTIDE SEQUENCE [LARGE SCALE GENOMIC DNA]</scope>
    <source>
        <strain evidence="2">JCM 4957</strain>
    </source>
</reference>
<dbReference type="InterPro" id="IPR046200">
    <property type="entry name" value="DUF6233"/>
</dbReference>
<evidence type="ECO:0000313" key="2">
    <source>
        <dbReference type="Proteomes" id="UP000653308"/>
    </source>
</evidence>
<gene>
    <name evidence="1" type="ORF">GCM10010384_66080</name>
</gene>
<keyword evidence="2" id="KW-1185">Reference proteome</keyword>
<sequence>MNDSGVASRLALLRFLERVQERDLARTRMWIADEQRRESEQRVGEERRPRAPEWLIERGLDRNNIVAVHTGECWDPGKRSRPAIRTQAIDALRHQVPACTKCRPDTALGIVD</sequence>
<evidence type="ECO:0000313" key="1">
    <source>
        <dbReference type="EMBL" id="GGY50892.1"/>
    </source>
</evidence>
<dbReference type="Pfam" id="PF19746">
    <property type="entry name" value="DUF6233"/>
    <property type="match status" value="1"/>
</dbReference>
<protein>
    <submittedName>
        <fullName evidence="1">Uncharacterized protein</fullName>
    </submittedName>
</protein>
<proteinExistence type="predicted"/>
<comment type="caution">
    <text evidence="1">The sequence shown here is derived from an EMBL/GenBank/DDBJ whole genome shotgun (WGS) entry which is preliminary data.</text>
</comment>